<evidence type="ECO:0008006" key="6">
    <source>
        <dbReference type="Google" id="ProtNLM"/>
    </source>
</evidence>
<evidence type="ECO:0000256" key="3">
    <source>
        <dbReference type="PROSITE-ProRule" id="PRU00221"/>
    </source>
</evidence>
<dbReference type="SMART" id="SM00320">
    <property type="entry name" value="WD40"/>
    <property type="match status" value="4"/>
</dbReference>
<evidence type="ECO:0000256" key="1">
    <source>
        <dbReference type="ARBA" id="ARBA00022574"/>
    </source>
</evidence>
<reference evidence="4" key="1">
    <citation type="submission" date="2021-06" db="EMBL/GenBank/DDBJ databases">
        <authorList>
            <person name="Hodson N. C."/>
            <person name="Mongue J. A."/>
            <person name="Jaron S. K."/>
        </authorList>
    </citation>
    <scope>NUCLEOTIDE SEQUENCE</scope>
</reference>
<name>A0A8J2M9U2_9HEXA</name>
<dbReference type="PANTHER" id="PTHR19857">
    <property type="entry name" value="MITOCHONDRIAL DIVISION PROTEIN 1-RELATED"/>
    <property type="match status" value="1"/>
</dbReference>
<evidence type="ECO:0000256" key="2">
    <source>
        <dbReference type="ARBA" id="ARBA00022737"/>
    </source>
</evidence>
<dbReference type="InterPro" id="IPR001680">
    <property type="entry name" value="WD40_rpt"/>
</dbReference>
<protein>
    <recommendedName>
        <fullName evidence="6">Proteasomal ATPase-associated factor 1</fullName>
    </recommendedName>
</protein>
<dbReference type="EMBL" id="CAJVCH010570735">
    <property type="protein sequence ID" value="CAG7835716.1"/>
    <property type="molecule type" value="Genomic_DNA"/>
</dbReference>
<accession>A0A8J2M9U2</accession>
<proteinExistence type="predicted"/>
<dbReference type="PROSITE" id="PS50082">
    <property type="entry name" value="WD_REPEATS_2"/>
    <property type="match status" value="2"/>
</dbReference>
<dbReference type="PANTHER" id="PTHR19857:SF19">
    <property type="entry name" value="26S PROTEASOME REGULATORY SUBUNIT RPN14"/>
    <property type="match status" value="1"/>
</dbReference>
<sequence>MSNRGQNLSPSSKTAFMSTMSPTELSVPFFGIQCNWDEVLKRNKGKVWASVRRQGESVSSHATLISGDSENSINNVSSTESFLVPKVSNSRHITLQDPMSHYECSFIAPVAVYDSIHKKSVISLDVTEGGLGVSVCGSNQLKVWETDTGTVRRTLEGHVADIYTCRFFPSGVVILSAGADLCIKIWSAENGQNPVTLKGHRGPILDTCVVDRGRNILSVSKDGTARLWDCGMSTTLATLAECNSAINSCCLIAPSSVDLGLHSTPMSDREIGTSGKLLLLAREDGKVQGVGLGSRESIFLAPVPSPANSIISTGANSFAVGCQGGQIATFDLRKIVPPKHINSVTPTPILSLMSHPRSPASKPSSDESERFFWAAKSDGSVVLVNPSGNARKIVQLTGSDHDPIYSVKHDGTYVFTACRDGCIRKYAINHVTQLCS</sequence>
<dbReference type="Pfam" id="PF00400">
    <property type="entry name" value="WD40"/>
    <property type="match status" value="3"/>
</dbReference>
<keyword evidence="1 3" id="KW-0853">WD repeat</keyword>
<dbReference type="Proteomes" id="UP000708208">
    <property type="component" value="Unassembled WGS sequence"/>
</dbReference>
<feature type="repeat" description="WD" evidence="3">
    <location>
        <begin position="197"/>
        <end position="229"/>
    </location>
</feature>
<dbReference type="OrthoDB" id="27537at2759"/>
<keyword evidence="5" id="KW-1185">Reference proteome</keyword>
<evidence type="ECO:0000313" key="5">
    <source>
        <dbReference type="Proteomes" id="UP000708208"/>
    </source>
</evidence>
<dbReference type="PROSITE" id="PS50294">
    <property type="entry name" value="WD_REPEATS_REGION"/>
    <property type="match status" value="2"/>
</dbReference>
<evidence type="ECO:0000313" key="4">
    <source>
        <dbReference type="EMBL" id="CAG7835716.1"/>
    </source>
</evidence>
<dbReference type="InterPro" id="IPR051179">
    <property type="entry name" value="WD_repeat_multifunction"/>
</dbReference>
<dbReference type="AlphaFoldDB" id="A0A8J2M9U2"/>
<keyword evidence="2" id="KW-0677">Repeat</keyword>
<organism evidence="4 5">
    <name type="scientific">Allacma fusca</name>
    <dbReference type="NCBI Taxonomy" id="39272"/>
    <lineage>
        <taxon>Eukaryota</taxon>
        <taxon>Metazoa</taxon>
        <taxon>Ecdysozoa</taxon>
        <taxon>Arthropoda</taxon>
        <taxon>Hexapoda</taxon>
        <taxon>Collembola</taxon>
        <taxon>Symphypleona</taxon>
        <taxon>Sminthuridae</taxon>
        <taxon>Allacma</taxon>
    </lineage>
</organism>
<comment type="caution">
    <text evidence="4">The sequence shown here is derived from an EMBL/GenBank/DDBJ whole genome shotgun (WGS) entry which is preliminary data.</text>
</comment>
<feature type="repeat" description="WD" evidence="3">
    <location>
        <begin position="155"/>
        <end position="196"/>
    </location>
</feature>
<gene>
    <name evidence="4" type="ORF">AFUS01_LOCUS45052</name>
</gene>